<comment type="caution">
    <text evidence="1">The sequence shown here is derived from an EMBL/GenBank/DDBJ whole genome shotgun (WGS) entry which is preliminary data.</text>
</comment>
<dbReference type="AlphaFoldDB" id="A0ABD1LR89"/>
<proteinExistence type="predicted"/>
<name>A0ABD1LR89_9FABA</name>
<evidence type="ECO:0000313" key="2">
    <source>
        <dbReference type="Proteomes" id="UP001603857"/>
    </source>
</evidence>
<keyword evidence="2" id="KW-1185">Reference proteome</keyword>
<protein>
    <submittedName>
        <fullName evidence="1">Uncharacterized protein</fullName>
    </submittedName>
</protein>
<dbReference type="Proteomes" id="UP001603857">
    <property type="component" value="Unassembled WGS sequence"/>
</dbReference>
<dbReference type="EMBL" id="JBGMDY010000008">
    <property type="protein sequence ID" value="KAL2326024.1"/>
    <property type="molecule type" value="Genomic_DNA"/>
</dbReference>
<reference evidence="1 2" key="1">
    <citation type="submission" date="2024-08" db="EMBL/GenBank/DDBJ databases">
        <title>Insights into the chromosomal genome structure of Flemingia macrophylla.</title>
        <authorList>
            <person name="Ding Y."/>
            <person name="Zhao Y."/>
            <person name="Bi W."/>
            <person name="Wu M."/>
            <person name="Zhao G."/>
            <person name="Gong Y."/>
            <person name="Li W."/>
            <person name="Zhang P."/>
        </authorList>
    </citation>
    <scope>NUCLEOTIDE SEQUENCE [LARGE SCALE GENOMIC DNA]</scope>
    <source>
        <strain evidence="1">DYQJB</strain>
        <tissue evidence="1">Leaf</tissue>
    </source>
</reference>
<sequence>MVDVDKSPESCPVKVVEYFNTSPVGGNKLHVVSDECFESVDNGNGKKKGGGNGCDFRRDWWWRRRQESGGGGESKRVKDYVMGGVQVSMLGAAERRCLSKTSRGSLLNASTCEELVLGVDEAGALGVWVGAQGDAVVRADGSPEGDVLAEVASEGEGFPQRV</sequence>
<gene>
    <name evidence="1" type="ORF">Fmac_025082</name>
</gene>
<accession>A0ABD1LR89</accession>
<evidence type="ECO:0000313" key="1">
    <source>
        <dbReference type="EMBL" id="KAL2326024.1"/>
    </source>
</evidence>
<organism evidence="1 2">
    <name type="scientific">Flemingia macrophylla</name>
    <dbReference type="NCBI Taxonomy" id="520843"/>
    <lineage>
        <taxon>Eukaryota</taxon>
        <taxon>Viridiplantae</taxon>
        <taxon>Streptophyta</taxon>
        <taxon>Embryophyta</taxon>
        <taxon>Tracheophyta</taxon>
        <taxon>Spermatophyta</taxon>
        <taxon>Magnoliopsida</taxon>
        <taxon>eudicotyledons</taxon>
        <taxon>Gunneridae</taxon>
        <taxon>Pentapetalae</taxon>
        <taxon>rosids</taxon>
        <taxon>fabids</taxon>
        <taxon>Fabales</taxon>
        <taxon>Fabaceae</taxon>
        <taxon>Papilionoideae</taxon>
        <taxon>50 kb inversion clade</taxon>
        <taxon>NPAAA clade</taxon>
        <taxon>indigoferoid/millettioid clade</taxon>
        <taxon>Phaseoleae</taxon>
        <taxon>Flemingia</taxon>
    </lineage>
</organism>